<gene>
    <name evidence="3" type="ORF">EIP91_004925</name>
</gene>
<evidence type="ECO:0000313" key="3">
    <source>
        <dbReference type="EMBL" id="TCD63803.1"/>
    </source>
</evidence>
<dbReference type="Proteomes" id="UP000292702">
    <property type="component" value="Unassembled WGS sequence"/>
</dbReference>
<reference evidence="3 4" key="1">
    <citation type="submission" date="2018-11" db="EMBL/GenBank/DDBJ databases">
        <title>Genome assembly of Steccherinum ochraceum LE-BIN_3174, the white-rot fungus of the Steccherinaceae family (The Residual Polyporoid clade, Polyporales, Basidiomycota).</title>
        <authorList>
            <person name="Fedorova T.V."/>
            <person name="Glazunova O.A."/>
            <person name="Landesman E.O."/>
            <person name="Moiseenko K.V."/>
            <person name="Psurtseva N.V."/>
            <person name="Savinova O.S."/>
            <person name="Shakhova N.V."/>
            <person name="Tyazhelova T.V."/>
            <person name="Vasina D.V."/>
        </authorList>
    </citation>
    <scope>NUCLEOTIDE SEQUENCE [LARGE SCALE GENOMIC DNA]</scope>
    <source>
        <strain evidence="3 4">LE-BIN_3174</strain>
    </source>
</reference>
<organism evidence="3 4">
    <name type="scientific">Steccherinum ochraceum</name>
    <dbReference type="NCBI Taxonomy" id="92696"/>
    <lineage>
        <taxon>Eukaryota</taxon>
        <taxon>Fungi</taxon>
        <taxon>Dikarya</taxon>
        <taxon>Basidiomycota</taxon>
        <taxon>Agaricomycotina</taxon>
        <taxon>Agaricomycetes</taxon>
        <taxon>Polyporales</taxon>
        <taxon>Steccherinaceae</taxon>
        <taxon>Steccherinum</taxon>
    </lineage>
</organism>
<feature type="compositionally biased region" description="Acidic residues" evidence="2">
    <location>
        <begin position="1306"/>
        <end position="1319"/>
    </location>
</feature>
<protein>
    <submittedName>
        <fullName evidence="3">Uncharacterized protein</fullName>
    </submittedName>
</protein>
<feature type="compositionally biased region" description="Low complexity" evidence="2">
    <location>
        <begin position="1395"/>
        <end position="1412"/>
    </location>
</feature>
<feature type="compositionally biased region" description="Polar residues" evidence="2">
    <location>
        <begin position="1587"/>
        <end position="1597"/>
    </location>
</feature>
<feature type="compositionally biased region" description="Low complexity" evidence="2">
    <location>
        <begin position="1609"/>
        <end position="1636"/>
    </location>
</feature>
<feature type="compositionally biased region" description="Basic and acidic residues" evidence="2">
    <location>
        <begin position="1417"/>
        <end position="1430"/>
    </location>
</feature>
<evidence type="ECO:0000313" key="4">
    <source>
        <dbReference type="Proteomes" id="UP000292702"/>
    </source>
</evidence>
<feature type="region of interest" description="Disordered" evidence="2">
    <location>
        <begin position="1"/>
        <end position="127"/>
    </location>
</feature>
<name>A0A4R0RAY2_9APHY</name>
<feature type="compositionally biased region" description="Polar residues" evidence="2">
    <location>
        <begin position="1554"/>
        <end position="1570"/>
    </location>
</feature>
<evidence type="ECO:0000256" key="2">
    <source>
        <dbReference type="SAM" id="MobiDB-lite"/>
    </source>
</evidence>
<feature type="compositionally biased region" description="Acidic residues" evidence="2">
    <location>
        <begin position="1290"/>
        <end position="1299"/>
    </location>
</feature>
<feature type="region of interest" description="Disordered" evidence="2">
    <location>
        <begin position="142"/>
        <end position="205"/>
    </location>
</feature>
<feature type="region of interest" description="Disordered" evidence="2">
    <location>
        <begin position="1211"/>
        <end position="1642"/>
    </location>
</feature>
<dbReference type="EMBL" id="RWJN01000274">
    <property type="protein sequence ID" value="TCD63803.1"/>
    <property type="molecule type" value="Genomic_DNA"/>
</dbReference>
<keyword evidence="4" id="KW-1185">Reference proteome</keyword>
<comment type="caution">
    <text evidence="3">The sequence shown here is derived from an EMBL/GenBank/DDBJ whole genome shotgun (WGS) entry which is preliminary data.</text>
</comment>
<feature type="compositionally biased region" description="Acidic residues" evidence="2">
    <location>
        <begin position="1273"/>
        <end position="1282"/>
    </location>
</feature>
<feature type="coiled-coil region" evidence="1">
    <location>
        <begin position="391"/>
        <end position="418"/>
    </location>
</feature>
<keyword evidence="1" id="KW-0175">Coiled coil</keyword>
<dbReference type="STRING" id="92696.A0A4R0RAY2"/>
<sequence length="1642" mass="182231">MAPKTDKKGPKIQQLPKDPSEPALPPNQSTLAVLPGTGQVRIAGAEAAKKKKKTVSEQPPEADDGPGTSTKPVRKKTASGTQDDGGGHASSSKPSAKPRTAVPQPKPTPKVSRGSASKARDPGAAPGYVYMDVTYDIPTIPASATVSARDRRGSKTTAAALGDISLAKPARSQKALEEEAEYQPSTGEDDMPVDEKPVKRKGKATAGTASNMVMGDLKVKVAKKRGKKEAKPKKTVEEVLADQEDKEAEELGQLREEVGESLRNARTTRDGVSKDPLALVAQEAFLGYALIPLIEGWHGARYRVHNQRKLEEDERITMANHWKLTSPNYVAKDAIINVSIRAKHVDRSSLVGTYDTADDLTQLVVLGEKDKDYAFHVLGGNHRRVVYADVMDYYRRMIKELTAKLEELDKVQKADKNRPSETKDEAQLVISTQAAIARHQQLLDRGPVWAVAVYDKDNMTPDVELLLSANEERIFVRATQAEIMWKEIHRIFAFEQSGLQRGTLAWDEAYKSGSNVVNQDFIYKNVSICGFLMVVGKYGYWRNGDFIHPRSLKDKFRDEYGGFIMMFIMEGVSRLDEITSNWIVGDIEARCAWEEKHDNYQKIVRRDALKSEVERQIAAEEHRQTQADIKAGLADPDLRTNWTPQVLEKIENIWVTKISSLNTAEVRKNVLFDPYSVEWNRIMDEYANVLLEKFPDIAKETMLFRTDEQLQEAMDRIRFSVSRRDRPRLPIITAKVVDSLVEVLRDHSDGIKEVIRWIDPWTDYLAVPAKKVPEFFDRSYNLLHSFVVSQEMTSKMAEKALTALLFTVLENRQKRLLPLDTAVNQQTIEHPCVKVVLHTPNLSLSKINDPSSLASENEPRQEFFFDQTPQDLAALNDSLVSLCVIVILPAARTHSLKNPLSGWEDFPSGSKFADATTMNENPILHMFFNTLLYPSILPFNASAPRDAGARMPILITLWAWYLSVTLPLVKVKAMEEFYSAVMVSISEFSKVKSKALPENDSPDADLFDHEYFEFKTWDSTIRASLLEQVSELESVEMDPATLRAIRAAAERDKILYAETETFFKSVRKMESARAVRGKPPKGGPVIDDDVVDAAFAFAKALQANVRRQYLREFPKNKDLPIVERYGEQSHNHPPFPGKTQKDPLYFETFEDAKEAIDKMKKAQRKAVAWNDSWEHPANLERAYDTTAAAPSGSSGTDWKQLGLSSRIKKKIPRVHAAASVKGKEKAADTESEDEVDQAMALEPDVRQDDVDMDTRRRTRRRSQPVGTGKKDADDSEEQDEEVVPAKQGEDDSDSDEDDDQAKNSEADEGEDKDESDEGGNGDVTRRSDDASEDDREVPPNHNRRGVRSSDSGEDSSSDSGEDSSSDSGEDTNNLADRPPLEEVAPTSGDDEPDTRSSPPSSGLPPRNRSSSSAVLLDRSDPASEEDDRRASSPSPTQPTAGGSNQREIGKLFSPGESQEIRAQLGSMSLGDQEDVMDTSPDISGHQSHSPPPAPQSSHQRRSERRVRGSSVEPTPVAAKAKPRTNPRTYGKSTRRPFSSSVEPVLPPVPEDTSRPATPTSKRPVQDISPTSKPPENESKRSRKVSRPSLTHATVESNDSQHEHEPFVQPALPAPAAGPSSARTRSTARTIDSARASAPPPSG</sequence>
<feature type="compositionally biased region" description="Acidic residues" evidence="2">
    <location>
        <begin position="1351"/>
        <end position="1369"/>
    </location>
</feature>
<proteinExistence type="predicted"/>
<feature type="compositionally biased region" description="Basic and acidic residues" evidence="2">
    <location>
        <begin position="1243"/>
        <end position="1255"/>
    </location>
</feature>
<evidence type="ECO:0000256" key="1">
    <source>
        <dbReference type="SAM" id="Coils"/>
    </source>
</evidence>
<accession>A0A4R0RAY2</accession>
<feature type="compositionally biased region" description="Polar residues" evidence="2">
    <location>
        <begin position="1431"/>
        <end position="1446"/>
    </location>
</feature>